<proteinExistence type="inferred from homology"/>
<dbReference type="RefSeq" id="WP_133540689.1">
    <property type="nucleotide sequence ID" value="NZ_SNXI01000024.1"/>
</dbReference>
<dbReference type="SUPFAM" id="SSF118001">
    <property type="entry name" value="YehU-like"/>
    <property type="match status" value="1"/>
</dbReference>
<dbReference type="InterPro" id="IPR010648">
    <property type="entry name" value="UPF0270"/>
</dbReference>
<dbReference type="Gene3D" id="1.10.10.610">
    <property type="entry name" value="YehU-like"/>
    <property type="match status" value="1"/>
</dbReference>
<organism evidence="3 4">
    <name type="scientific">Idiomarina aquatica</name>
    <dbReference type="NCBI Taxonomy" id="1327752"/>
    <lineage>
        <taxon>Bacteria</taxon>
        <taxon>Pseudomonadati</taxon>
        <taxon>Pseudomonadota</taxon>
        <taxon>Gammaproteobacteria</taxon>
        <taxon>Alteromonadales</taxon>
        <taxon>Idiomarinaceae</taxon>
        <taxon>Idiomarina</taxon>
    </lineage>
</organism>
<gene>
    <name evidence="3" type="ORF">DEU29_12414</name>
</gene>
<keyword evidence="4" id="KW-1185">Reference proteome</keyword>
<protein>
    <recommendedName>
        <fullName evidence="2">UPF0270 protein DEU29_12414</fullName>
    </recommendedName>
</protein>
<dbReference type="Pfam" id="PF06794">
    <property type="entry name" value="UPF0270"/>
    <property type="match status" value="1"/>
</dbReference>
<evidence type="ECO:0000256" key="2">
    <source>
        <dbReference type="HAMAP-Rule" id="MF_00690"/>
    </source>
</evidence>
<evidence type="ECO:0000256" key="1">
    <source>
        <dbReference type="ARBA" id="ARBA00006450"/>
    </source>
</evidence>
<dbReference type="EMBL" id="SNXI01000024">
    <property type="protein sequence ID" value="TDP28018.1"/>
    <property type="molecule type" value="Genomic_DNA"/>
</dbReference>
<comment type="caution">
    <text evidence="3">The sequence shown here is derived from an EMBL/GenBank/DDBJ whole genome shotgun (WGS) entry which is preliminary data.</text>
</comment>
<accession>A0A4R6P1L5</accession>
<dbReference type="Proteomes" id="UP000295531">
    <property type="component" value="Unassembled WGS sequence"/>
</dbReference>
<dbReference type="PIRSF" id="PIRSF006169">
    <property type="entry name" value="UCP006169"/>
    <property type="match status" value="1"/>
</dbReference>
<dbReference type="AlphaFoldDB" id="A0A4R6P1L5"/>
<dbReference type="OrthoDB" id="6120729at2"/>
<evidence type="ECO:0000313" key="3">
    <source>
        <dbReference type="EMBL" id="TDP28018.1"/>
    </source>
</evidence>
<sequence length="80" mass="9032">MRIPWQELDAETLNNLLESVVLREGTDYGEQELSFNAKVEQLRERLKRGDAVIVYSELHESVDIVAPDQVSASESAADEQ</sequence>
<evidence type="ECO:0000313" key="4">
    <source>
        <dbReference type="Proteomes" id="UP000295531"/>
    </source>
</evidence>
<comment type="similarity">
    <text evidence="1 2">Belongs to the UPF0270 family.</text>
</comment>
<dbReference type="InterPro" id="IPR036685">
    <property type="entry name" value="YehU-like_sf"/>
</dbReference>
<dbReference type="NCBIfam" id="NF003438">
    <property type="entry name" value="PRK04966.1"/>
    <property type="match status" value="1"/>
</dbReference>
<dbReference type="HAMAP" id="MF_00690">
    <property type="entry name" value="UPF0270"/>
    <property type="match status" value="1"/>
</dbReference>
<reference evidence="3 4" key="1">
    <citation type="submission" date="2019-03" db="EMBL/GenBank/DDBJ databases">
        <title>Freshwater and sediment microbial communities from various areas in North America, analyzing microbe dynamics in response to fracking.</title>
        <authorList>
            <person name="Lamendella R."/>
        </authorList>
    </citation>
    <scope>NUCLEOTIDE SEQUENCE [LARGE SCALE GENOMIC DNA]</scope>
    <source>
        <strain evidence="3 4">18_TX</strain>
    </source>
</reference>
<name>A0A4R6P1L5_9GAMM</name>